<accession>A0A6G2BH14</accession>
<dbReference type="AlphaFoldDB" id="A0A6G2BH14"/>
<organism evidence="1 2">
    <name type="scientific">Streptomyces taklimakanensis</name>
    <dbReference type="NCBI Taxonomy" id="2569853"/>
    <lineage>
        <taxon>Bacteria</taxon>
        <taxon>Bacillati</taxon>
        <taxon>Actinomycetota</taxon>
        <taxon>Actinomycetes</taxon>
        <taxon>Kitasatosporales</taxon>
        <taxon>Streptomycetaceae</taxon>
        <taxon>Streptomyces</taxon>
    </lineage>
</organism>
<evidence type="ECO:0000313" key="1">
    <source>
        <dbReference type="EMBL" id="MTE21540.1"/>
    </source>
</evidence>
<proteinExistence type="predicted"/>
<dbReference type="Proteomes" id="UP000473014">
    <property type="component" value="Unassembled WGS sequence"/>
</dbReference>
<dbReference type="EMBL" id="WIXO01000001">
    <property type="protein sequence ID" value="MTE21540.1"/>
    <property type="molecule type" value="Genomic_DNA"/>
</dbReference>
<sequence length="78" mass="8632">MHPGHPDVHLVLLRARSAELRRQARLHHLAHTVRPPRPAHHPPGAGARRTAAVRRRIGWTLIEVGLRLVHSGRGVAAP</sequence>
<protein>
    <submittedName>
        <fullName evidence="1">Uncharacterized protein</fullName>
    </submittedName>
</protein>
<gene>
    <name evidence="1" type="ORF">F0L17_20970</name>
</gene>
<reference evidence="1 2" key="1">
    <citation type="submission" date="2019-11" db="EMBL/GenBank/DDBJ databases">
        <authorList>
            <person name="Yuan L."/>
        </authorList>
    </citation>
    <scope>NUCLEOTIDE SEQUENCE [LARGE SCALE GENOMIC DNA]</scope>
    <source>
        <strain evidence="1 2">TRM43335</strain>
    </source>
</reference>
<evidence type="ECO:0000313" key="2">
    <source>
        <dbReference type="Proteomes" id="UP000473014"/>
    </source>
</evidence>
<name>A0A6G2BH14_9ACTN</name>
<dbReference type="RefSeq" id="WP_162466513.1">
    <property type="nucleotide sequence ID" value="NZ_WIXO01000001.1"/>
</dbReference>
<keyword evidence="2" id="KW-1185">Reference proteome</keyword>
<comment type="caution">
    <text evidence="1">The sequence shown here is derived from an EMBL/GenBank/DDBJ whole genome shotgun (WGS) entry which is preliminary data.</text>
</comment>